<evidence type="ECO:0000259" key="11">
    <source>
        <dbReference type="PROSITE" id="PS50112"/>
    </source>
</evidence>
<dbReference type="SUPFAM" id="SSF55874">
    <property type="entry name" value="ATPase domain of HSP90 chaperone/DNA topoisomerase II/histidine kinase"/>
    <property type="match status" value="1"/>
</dbReference>
<dbReference type="EMBL" id="CP099556">
    <property type="protein sequence ID" value="UYF42314.1"/>
    <property type="molecule type" value="Genomic_DNA"/>
</dbReference>
<dbReference type="InterPro" id="IPR035965">
    <property type="entry name" value="PAS-like_dom_sf"/>
</dbReference>
<keyword evidence="7" id="KW-0067">ATP-binding</keyword>
<sequence>MKNRSLLFSFLLPFLITIITISSFYTIYSYFETKQRLVNEINLKTKSILTQLKYALPHFIDSYAINEYKKLIENEMQDSDILAVIVKDYNYGKIFSKEFLQIGKIRENDQILDIDLNSVHQMNLLSKKFSYTEVDLLNESDIKIATLELYISDKNLKHNLNEIVKKSILEIFILSLFIVILVFLIIKSLILKPISNIVNTIQNSDIYGIPKENAPENNRVKEFNDLSKKMNEMIFTIKDLQKQIIKEKDFISNIIDNSNVIVAVIDSFGRMFKINKFGQEFIGYKQEEISSKPFFWLKFLHKDIQATVGNIIEKAKSGNLKRYYKASCISKDGEEKIFEWSNSVRNKSDGSMDYLVLIGIDVTQKELIQKEILQQKEELELIFNYSKDGIAILDLNTKLLNFNNSFIEMTGYSKDELLEKTAFEMLVDKDIDKNKIIIKKILEEGFITNHEETFAFKEKRVFTNFSVSLLPNKETLLMIIKDVSSLKVLQEQSKLASLGEMIGNIAHQWRQPLSLISTVASSLRVKSEYDMLKKEDIYEASKSIVMQTEYLSNTIDNFRDFIKGDKSYTNISIKDVLDNSLTLVAASLNNNFINLIIELNDDLTIFGNKNELTEAFLNIISNSKDILKTIEEKDRFIFIKSKKVDENRLELKFLDSGGGIDEALISRVFEPYFTTKHKSQGTGLGLPIVDKIVRERHNASIEIYNEDFIYNEKKYRGFSFKIIFERLNH</sequence>
<keyword evidence="9" id="KW-0472">Membrane</keyword>
<dbReference type="AlphaFoldDB" id="A0AA46NKQ3"/>
<dbReference type="InterPro" id="IPR036097">
    <property type="entry name" value="HisK_dim/P_sf"/>
</dbReference>
<dbReference type="EC" id="2.7.13.3" evidence="2"/>
<protein>
    <recommendedName>
        <fullName evidence="2">histidine kinase</fullName>
        <ecNumber evidence="2">2.7.13.3</ecNumber>
    </recommendedName>
</protein>
<accession>A0AA46NKQ3</accession>
<keyword evidence="6" id="KW-0418">Kinase</keyword>
<dbReference type="InterPro" id="IPR004358">
    <property type="entry name" value="Sig_transdc_His_kin-like_C"/>
</dbReference>
<dbReference type="NCBIfam" id="TIGR00229">
    <property type="entry name" value="sensory_box"/>
    <property type="match status" value="2"/>
</dbReference>
<dbReference type="SMART" id="SM00387">
    <property type="entry name" value="HATPase_c"/>
    <property type="match status" value="1"/>
</dbReference>
<organism evidence="12 13">
    <name type="scientific">Aliarcobacter cryaerophilus</name>
    <dbReference type="NCBI Taxonomy" id="28198"/>
    <lineage>
        <taxon>Bacteria</taxon>
        <taxon>Pseudomonadati</taxon>
        <taxon>Campylobacterota</taxon>
        <taxon>Epsilonproteobacteria</taxon>
        <taxon>Campylobacterales</taxon>
        <taxon>Arcobacteraceae</taxon>
        <taxon>Aliarcobacter</taxon>
    </lineage>
</organism>
<dbReference type="PRINTS" id="PR00344">
    <property type="entry name" value="BCTRLSENSOR"/>
</dbReference>
<evidence type="ECO:0000256" key="5">
    <source>
        <dbReference type="ARBA" id="ARBA00022741"/>
    </source>
</evidence>
<dbReference type="PANTHER" id="PTHR43065:SF46">
    <property type="entry name" value="C4-DICARBOXYLATE TRANSPORT SENSOR PROTEIN DCTB"/>
    <property type="match status" value="1"/>
</dbReference>
<dbReference type="InterPro" id="IPR003661">
    <property type="entry name" value="HisK_dim/P_dom"/>
</dbReference>
<evidence type="ECO:0000256" key="9">
    <source>
        <dbReference type="SAM" id="Phobius"/>
    </source>
</evidence>
<feature type="transmembrane region" description="Helical" evidence="9">
    <location>
        <begin position="6"/>
        <end position="28"/>
    </location>
</feature>
<feature type="transmembrane region" description="Helical" evidence="9">
    <location>
        <begin position="167"/>
        <end position="186"/>
    </location>
</feature>
<gene>
    <name evidence="12" type="ORF">NGX11_05245</name>
</gene>
<evidence type="ECO:0000256" key="8">
    <source>
        <dbReference type="ARBA" id="ARBA00023012"/>
    </source>
</evidence>
<dbReference type="Pfam" id="PF00989">
    <property type="entry name" value="PAS"/>
    <property type="match status" value="1"/>
</dbReference>
<feature type="domain" description="PAS" evidence="11">
    <location>
        <begin position="247"/>
        <end position="319"/>
    </location>
</feature>
<keyword evidence="8" id="KW-0902">Two-component regulatory system</keyword>
<name>A0AA46NKQ3_9BACT</name>
<evidence type="ECO:0000259" key="10">
    <source>
        <dbReference type="PROSITE" id="PS50109"/>
    </source>
</evidence>
<dbReference type="GO" id="GO:0006355">
    <property type="term" value="P:regulation of DNA-templated transcription"/>
    <property type="evidence" value="ECO:0007669"/>
    <property type="project" value="InterPro"/>
</dbReference>
<dbReference type="CDD" id="cd00082">
    <property type="entry name" value="HisKA"/>
    <property type="match status" value="1"/>
</dbReference>
<dbReference type="GO" id="GO:0005524">
    <property type="term" value="F:ATP binding"/>
    <property type="evidence" value="ECO:0007669"/>
    <property type="project" value="UniProtKB-KW"/>
</dbReference>
<dbReference type="GO" id="GO:0000155">
    <property type="term" value="F:phosphorelay sensor kinase activity"/>
    <property type="evidence" value="ECO:0007669"/>
    <property type="project" value="InterPro"/>
</dbReference>
<keyword evidence="5" id="KW-0547">Nucleotide-binding</keyword>
<keyword evidence="4" id="KW-0808">Transferase</keyword>
<evidence type="ECO:0000313" key="13">
    <source>
        <dbReference type="Proteomes" id="UP001164100"/>
    </source>
</evidence>
<dbReference type="CDD" id="cd00130">
    <property type="entry name" value="PAS"/>
    <property type="match status" value="2"/>
</dbReference>
<dbReference type="InterPro" id="IPR005467">
    <property type="entry name" value="His_kinase_dom"/>
</dbReference>
<dbReference type="Proteomes" id="UP001164100">
    <property type="component" value="Chromosome"/>
</dbReference>
<dbReference type="PROSITE" id="PS50112">
    <property type="entry name" value="PAS"/>
    <property type="match status" value="2"/>
</dbReference>
<dbReference type="PROSITE" id="PS50109">
    <property type="entry name" value="HIS_KIN"/>
    <property type="match status" value="1"/>
</dbReference>
<dbReference type="Gene3D" id="3.30.450.20">
    <property type="entry name" value="PAS domain"/>
    <property type="match status" value="2"/>
</dbReference>
<keyword evidence="3" id="KW-0597">Phosphoprotein</keyword>
<evidence type="ECO:0000256" key="7">
    <source>
        <dbReference type="ARBA" id="ARBA00022840"/>
    </source>
</evidence>
<feature type="domain" description="PAS" evidence="11">
    <location>
        <begin position="375"/>
        <end position="445"/>
    </location>
</feature>
<evidence type="ECO:0000256" key="6">
    <source>
        <dbReference type="ARBA" id="ARBA00022777"/>
    </source>
</evidence>
<evidence type="ECO:0000256" key="2">
    <source>
        <dbReference type="ARBA" id="ARBA00012438"/>
    </source>
</evidence>
<dbReference type="Gene3D" id="3.30.565.10">
    <property type="entry name" value="Histidine kinase-like ATPase, C-terminal domain"/>
    <property type="match status" value="1"/>
</dbReference>
<dbReference type="InterPro" id="IPR013767">
    <property type="entry name" value="PAS_fold"/>
</dbReference>
<comment type="catalytic activity">
    <reaction evidence="1">
        <text>ATP + protein L-histidine = ADP + protein N-phospho-L-histidine.</text>
        <dbReference type="EC" id="2.7.13.3"/>
    </reaction>
</comment>
<dbReference type="SUPFAM" id="SSF47384">
    <property type="entry name" value="Homodimeric domain of signal transducing histidine kinase"/>
    <property type="match status" value="1"/>
</dbReference>
<keyword evidence="9" id="KW-0812">Transmembrane</keyword>
<dbReference type="SMART" id="SM00091">
    <property type="entry name" value="PAS"/>
    <property type="match status" value="2"/>
</dbReference>
<evidence type="ECO:0000256" key="1">
    <source>
        <dbReference type="ARBA" id="ARBA00000085"/>
    </source>
</evidence>
<evidence type="ECO:0000256" key="3">
    <source>
        <dbReference type="ARBA" id="ARBA00022553"/>
    </source>
</evidence>
<dbReference type="Gene3D" id="1.10.287.130">
    <property type="match status" value="1"/>
</dbReference>
<keyword evidence="9" id="KW-1133">Transmembrane helix</keyword>
<dbReference type="Pfam" id="PF08448">
    <property type="entry name" value="PAS_4"/>
    <property type="match status" value="1"/>
</dbReference>
<proteinExistence type="predicted"/>
<dbReference type="RefSeq" id="WP_263514001.1">
    <property type="nucleotide sequence ID" value="NZ_CP099556.1"/>
</dbReference>
<dbReference type="PANTHER" id="PTHR43065">
    <property type="entry name" value="SENSOR HISTIDINE KINASE"/>
    <property type="match status" value="1"/>
</dbReference>
<reference evidence="12" key="1">
    <citation type="journal article" date="2022" name="Front. Microbiol.">
        <title>Species classification and novel plasmid identifications in Arcobacter cryaerophilus and Arcobacter cryaerophilus-like organisms.</title>
        <authorList>
            <person name="Zhou G."/>
            <person name="Wang M."/>
            <person name="Wang H."/>
            <person name="Chen X."/>
            <person name="Gu Y."/>
            <person name="Shao Z."/>
            <person name="Zhang J."/>
            <person name="Zhang M."/>
        </authorList>
    </citation>
    <scope>NUCLEOTIDE SEQUENCE</scope>
    <source>
        <strain evidence="12">ICDCAC48</strain>
    </source>
</reference>
<evidence type="ECO:0000256" key="4">
    <source>
        <dbReference type="ARBA" id="ARBA00022679"/>
    </source>
</evidence>
<dbReference type="InterPro" id="IPR013656">
    <property type="entry name" value="PAS_4"/>
</dbReference>
<feature type="domain" description="Histidine kinase" evidence="10">
    <location>
        <begin position="504"/>
        <end position="728"/>
    </location>
</feature>
<dbReference type="Pfam" id="PF02518">
    <property type="entry name" value="HATPase_c"/>
    <property type="match status" value="1"/>
</dbReference>
<dbReference type="InterPro" id="IPR036890">
    <property type="entry name" value="HATPase_C_sf"/>
</dbReference>
<dbReference type="SUPFAM" id="SSF55785">
    <property type="entry name" value="PYP-like sensor domain (PAS domain)"/>
    <property type="match status" value="2"/>
</dbReference>
<dbReference type="InterPro" id="IPR000014">
    <property type="entry name" value="PAS"/>
</dbReference>
<evidence type="ECO:0000313" key="12">
    <source>
        <dbReference type="EMBL" id="UYF42314.1"/>
    </source>
</evidence>
<dbReference type="Gene3D" id="6.10.340.10">
    <property type="match status" value="1"/>
</dbReference>
<dbReference type="InterPro" id="IPR003594">
    <property type="entry name" value="HATPase_dom"/>
</dbReference>